<dbReference type="Proteomes" id="UP001596106">
    <property type="component" value="Unassembled WGS sequence"/>
</dbReference>
<evidence type="ECO:0008006" key="4">
    <source>
        <dbReference type="Google" id="ProtNLM"/>
    </source>
</evidence>
<organism evidence="2 3">
    <name type="scientific">Larkinella bovis</name>
    <dbReference type="NCBI Taxonomy" id="683041"/>
    <lineage>
        <taxon>Bacteria</taxon>
        <taxon>Pseudomonadati</taxon>
        <taxon>Bacteroidota</taxon>
        <taxon>Cytophagia</taxon>
        <taxon>Cytophagales</taxon>
        <taxon>Spirosomataceae</taxon>
        <taxon>Larkinella</taxon>
    </lineage>
</organism>
<keyword evidence="1" id="KW-0732">Signal</keyword>
<feature type="chain" id="PRO_5047225444" description="DUF3575 domain-containing protein" evidence="1">
    <location>
        <begin position="24"/>
        <end position="259"/>
    </location>
</feature>
<evidence type="ECO:0000313" key="2">
    <source>
        <dbReference type="EMBL" id="MFC5408444.1"/>
    </source>
</evidence>
<reference evidence="3" key="1">
    <citation type="journal article" date="2019" name="Int. J. Syst. Evol. Microbiol.">
        <title>The Global Catalogue of Microorganisms (GCM) 10K type strain sequencing project: providing services to taxonomists for standard genome sequencing and annotation.</title>
        <authorList>
            <consortium name="The Broad Institute Genomics Platform"/>
            <consortium name="The Broad Institute Genome Sequencing Center for Infectious Disease"/>
            <person name="Wu L."/>
            <person name="Ma J."/>
        </authorList>
    </citation>
    <scope>NUCLEOTIDE SEQUENCE [LARGE SCALE GENOMIC DNA]</scope>
    <source>
        <strain evidence="3">CCUG 55250</strain>
    </source>
</reference>
<gene>
    <name evidence="2" type="ORF">ACFPMF_03935</name>
</gene>
<evidence type="ECO:0000313" key="3">
    <source>
        <dbReference type="Proteomes" id="UP001596106"/>
    </source>
</evidence>
<keyword evidence="3" id="KW-1185">Reference proteome</keyword>
<feature type="signal peptide" evidence="1">
    <location>
        <begin position="1"/>
        <end position="23"/>
    </location>
</feature>
<evidence type="ECO:0000256" key="1">
    <source>
        <dbReference type="SAM" id="SignalP"/>
    </source>
</evidence>
<proteinExistence type="predicted"/>
<name>A0ABW0I502_9BACT</name>
<protein>
    <recommendedName>
        <fullName evidence="4">DUF3575 domain-containing protein</fullName>
    </recommendedName>
</protein>
<accession>A0ABW0I502</accession>
<sequence length="259" mass="29168">MKRTLRLAIAFLFITLLPVRVLAQQPKTMAGRADSHPASFAIRLGFTQLYGDLKEQSFSPFGGVTLMVPVTNTISVEIPADFGLLRAQQEEFYHSSAKTRFKQVAAAASVNVLEWFKQDQKRYELRPYAGAGLLFFQAEAFDLITGKLQRQTNNQNSHRSRDGIEARGKPGIKNTHELVWVTGLRGSTALSRRMSVFADVRFNLVRTDKLDATLDNNNQVMQASGPAFTEGNHYRTNNHDKWGYVAGGINFYFGERFKK</sequence>
<dbReference type="EMBL" id="JBHSMA010000001">
    <property type="protein sequence ID" value="MFC5408444.1"/>
    <property type="molecule type" value="Genomic_DNA"/>
</dbReference>
<dbReference type="RefSeq" id="WP_379841320.1">
    <property type="nucleotide sequence ID" value="NZ_JBHSMA010000001.1"/>
</dbReference>
<comment type="caution">
    <text evidence="2">The sequence shown here is derived from an EMBL/GenBank/DDBJ whole genome shotgun (WGS) entry which is preliminary data.</text>
</comment>